<organism evidence="1 2">
    <name type="scientific">Anoxynatronum sibiricum</name>
    <dbReference type="NCBI Taxonomy" id="210623"/>
    <lineage>
        <taxon>Bacteria</taxon>
        <taxon>Bacillati</taxon>
        <taxon>Bacillota</taxon>
        <taxon>Clostridia</taxon>
        <taxon>Eubacteriales</taxon>
        <taxon>Clostridiaceae</taxon>
        <taxon>Anoxynatronum</taxon>
    </lineage>
</organism>
<accession>A0ABU9VX45</accession>
<dbReference type="GO" id="GO:0005524">
    <property type="term" value="F:ATP binding"/>
    <property type="evidence" value="ECO:0007669"/>
    <property type="project" value="UniProtKB-KW"/>
</dbReference>
<name>A0ABU9VX45_9CLOT</name>
<dbReference type="Gene3D" id="3.30.565.10">
    <property type="entry name" value="Histidine kinase-like ATPase, C-terminal domain"/>
    <property type="match status" value="1"/>
</dbReference>
<keyword evidence="2" id="KW-1185">Reference proteome</keyword>
<protein>
    <submittedName>
        <fullName evidence="1">ATP-binding protein</fullName>
    </submittedName>
</protein>
<dbReference type="EMBL" id="JBCITM010000020">
    <property type="protein sequence ID" value="MEN1761735.1"/>
    <property type="molecule type" value="Genomic_DNA"/>
</dbReference>
<gene>
    <name evidence="1" type="ORF">AAIG11_14710</name>
</gene>
<dbReference type="InterPro" id="IPR036890">
    <property type="entry name" value="HATPase_C_sf"/>
</dbReference>
<evidence type="ECO:0000313" key="1">
    <source>
        <dbReference type="EMBL" id="MEN1761735.1"/>
    </source>
</evidence>
<dbReference type="RefSeq" id="WP_343187021.1">
    <property type="nucleotide sequence ID" value="NZ_JBCITM010000020.1"/>
</dbReference>
<comment type="caution">
    <text evidence="1">The sequence shown here is derived from an EMBL/GenBank/DDBJ whole genome shotgun (WGS) entry which is preliminary data.</text>
</comment>
<dbReference type="SUPFAM" id="SSF55874">
    <property type="entry name" value="ATPase domain of HSP90 chaperone/DNA topoisomerase II/histidine kinase"/>
    <property type="match status" value="1"/>
</dbReference>
<keyword evidence="1" id="KW-0547">Nucleotide-binding</keyword>
<sequence>MLTSLVINEREYLFKEEFDVNLTLDYENDSWVEWHILREFISNALDSVGGDKDRISIQSTVDAITISDDGEGYGIVLAKRIGASSKKTDSESIGQFGEGTKMALLTCLRLGLDVTLGSQNWLIQPFEKELECQRVLFYRVYETAVPAQGSFVQLQTTDKLRSIIEQLGHYFLPYSTVTPLWQSDTGSVYPRCKQEHLGRVYNKGVFIKEVEALFDYGVSMEKLNRDRDLMDTSELADQVGSLLRHTDQEEIIKAIIGVAAMEEEVWRPLIEFKPYLYTTQSEKWAAAFHSLFGQKAVLSTNELASLEAQVLGYQPLKLQSQIHRILKDAGVPEDVEKLREDYKIQWVSPGELTHQEKELLKQAKECAAAIHWECDGEIRVFSHYHDSDDITGLYLPETRTIGIKRSQLEKGLSATLGTLLHELAHLHSGADDYSRDFATAINEKLASTLLQLMRNNGVPAKANIEEMNLVLPSSLSITAQDLQCHLIVTGADLIVKTSQHRLRFPLLQEMEPVILKRRIRLSSEGFCVSLTDELAAAFGGQQEHNQSILCHQLE</sequence>
<proteinExistence type="predicted"/>
<evidence type="ECO:0000313" key="2">
    <source>
        <dbReference type="Proteomes" id="UP001407405"/>
    </source>
</evidence>
<dbReference type="Proteomes" id="UP001407405">
    <property type="component" value="Unassembled WGS sequence"/>
</dbReference>
<reference evidence="1 2" key="1">
    <citation type="submission" date="2024-04" db="EMBL/GenBank/DDBJ databases">
        <title>Genome sequencing and metabolic network reconstruction of aminoacids and betaine degradation by Anoxynatronum sibiricum.</title>
        <authorList>
            <person name="Detkova E.N."/>
            <person name="Boltjanskaja Y.V."/>
            <person name="Mardanov A.V."/>
            <person name="Kevbrin V."/>
        </authorList>
    </citation>
    <scope>NUCLEOTIDE SEQUENCE [LARGE SCALE GENOMIC DNA]</scope>
    <source>
        <strain evidence="1 2">Z-7981</strain>
    </source>
</reference>
<keyword evidence="1" id="KW-0067">ATP-binding</keyword>